<dbReference type="SFLD" id="SFLDG00002">
    <property type="entry name" value="C1.7:_P-type_atpase_like"/>
    <property type="match status" value="1"/>
</dbReference>
<dbReference type="InterPro" id="IPR010201">
    <property type="entry name" value="HflK"/>
</dbReference>
<dbReference type="SUPFAM" id="SSF56784">
    <property type="entry name" value="HAD-like"/>
    <property type="match status" value="1"/>
</dbReference>
<dbReference type="Gene3D" id="2.70.150.10">
    <property type="entry name" value="Calcium-transporting ATPase, cytoplasmic transduction domain A"/>
    <property type="match status" value="1"/>
</dbReference>
<feature type="region of interest" description="Disordered" evidence="14">
    <location>
        <begin position="1011"/>
        <end position="1031"/>
    </location>
</feature>
<dbReference type="SFLD" id="SFLDS00003">
    <property type="entry name" value="Haloacid_Dehalogenase"/>
    <property type="match status" value="1"/>
</dbReference>
<evidence type="ECO:0000256" key="14">
    <source>
        <dbReference type="SAM" id="MobiDB-lite"/>
    </source>
</evidence>
<keyword evidence="12 13" id="KW-0472">Membrane</keyword>
<sequence>MHREYQPAQMAFGHAHPAEQNHHHHDHDHGAELRWLVATTMLVGLLLGTDLILGAWGIENRRPFGISLSLLAAIVGGGRVVYLALAALFEGRIGADIALAVACVAAGLLGEYFVAAEVVFIALVGECLEAFTFERAQKAIQKLLEYRPRTARVIRDGREVEVAADSLVVGDRLVVRPGERIAADGTVTAGRSAVDQAVLTGEGLPVDKGEGDPVFTGTVNQFGRLEIRADKVGAETTLGQVIRLMGEAQAKQSPLERTADRYARRFLPAVLTAATVVFLFTNLGPLWRWGRLGETPTIDLMPALAVLVVTCPCALVLATPAAVLAATARLARRGVLVKGGAALERLARVDTIAFDKTGTLTEGRPELGDRIVLHPLFDADELLWLAAAAERPSEHPLARLVVAEADKLDLDRVDLEEFQAQPGAGVAARLVSDGREREVLVGNLRLFRERGVPISAEAEQAVDSLDRSGQTALLVAVDGEVVGAIGARDRVRREAHDVIHDLKHLDLRDLTILTGDRPAPAQAVAKKVHVKQVEAELTPAAKAEWVQRRQHEGRVVAMIGDGINDAPALAMADVGLALGGVGTDIAAEAGSVILMGDPLEPLPETIRLARQTVRVIRQNILIFAFGVNSVAVALAGLRLLGPVGAAIFHQIGSLLVLLNALRLLGFDRWGELRIVRAARRFGAVCRRCRPSVVSAWIWGHRRVIASGVGVALVVAYLGSGITVIGPDQVGVLQRFGRYQAPLLRPGLYFGLPAPCETVIKVEPNLVRVARIGPASKTSGPVAWNASHGSRREESALFFTGDENLVELAGVVEYRYTEEGVADLLFNVAGIEASVTAAAEGVFREVVGRSELEAILVGGRREFESQTARQLQNRLTAAGLKVAIDRVRVMDAHPPREVVPAYRDVSAAGSDAERFRNDAEGFASEQHWGALAEAQALRDTAAMNSGRLRSRAEGERRAFLARQSSYANQPDLTEFRLLWDTLATTFAGRSKLILDPRAGGRRQVWLADPERLGLGQPLTPSPLNTIDREPED</sequence>
<dbReference type="Gene3D" id="3.40.50.1000">
    <property type="entry name" value="HAD superfamily/HAD-like"/>
    <property type="match status" value="1"/>
</dbReference>
<evidence type="ECO:0000256" key="3">
    <source>
        <dbReference type="ARBA" id="ARBA00006024"/>
    </source>
</evidence>
<feature type="transmembrane region" description="Helical" evidence="13">
    <location>
        <begin position="303"/>
        <end position="328"/>
    </location>
</feature>
<dbReference type="PRINTS" id="PR00119">
    <property type="entry name" value="CATATPASE"/>
</dbReference>
<dbReference type="NCBIfam" id="TIGR01511">
    <property type="entry name" value="ATPase-IB1_Cu"/>
    <property type="match status" value="1"/>
</dbReference>
<dbReference type="GO" id="GO:0016887">
    <property type="term" value="F:ATP hydrolysis activity"/>
    <property type="evidence" value="ECO:0007669"/>
    <property type="project" value="InterPro"/>
</dbReference>
<protein>
    <submittedName>
        <fullName evidence="16">Copper/silver-translocating P-type ATPase</fullName>
    </submittedName>
</protein>
<dbReference type="GO" id="GO:0005886">
    <property type="term" value="C:plasma membrane"/>
    <property type="evidence" value="ECO:0007669"/>
    <property type="project" value="UniProtKB-SubCell"/>
</dbReference>
<feature type="transmembrane region" description="Helical" evidence="13">
    <location>
        <begin position="64"/>
        <end position="85"/>
    </location>
</feature>
<dbReference type="InterPro" id="IPR008250">
    <property type="entry name" value="ATPase_P-typ_transduc_dom_A_sf"/>
</dbReference>
<dbReference type="Pfam" id="PF00702">
    <property type="entry name" value="Hydrolase"/>
    <property type="match status" value="1"/>
</dbReference>
<evidence type="ECO:0000256" key="4">
    <source>
        <dbReference type="ARBA" id="ARBA00006971"/>
    </source>
</evidence>
<feature type="transmembrane region" description="Helical" evidence="13">
    <location>
        <begin position="646"/>
        <end position="664"/>
    </location>
</feature>
<gene>
    <name evidence="16" type="ordered locus">Sinac_7086</name>
</gene>
<organism evidence="16 17">
    <name type="scientific">Singulisphaera acidiphila (strain ATCC BAA-1392 / DSM 18658 / VKM B-2454 / MOB10)</name>
    <dbReference type="NCBI Taxonomy" id="886293"/>
    <lineage>
        <taxon>Bacteria</taxon>
        <taxon>Pseudomonadati</taxon>
        <taxon>Planctomycetota</taxon>
        <taxon>Planctomycetia</taxon>
        <taxon>Isosphaerales</taxon>
        <taxon>Isosphaeraceae</taxon>
        <taxon>Singulisphaera</taxon>
    </lineage>
</organism>
<evidence type="ECO:0000256" key="5">
    <source>
        <dbReference type="ARBA" id="ARBA00022475"/>
    </source>
</evidence>
<accession>L0DQG5</accession>
<dbReference type="SUPFAM" id="SSF81665">
    <property type="entry name" value="Calcium ATPase, transmembrane domain M"/>
    <property type="match status" value="1"/>
</dbReference>
<dbReference type="STRING" id="886293.Sinac_7086"/>
<dbReference type="PROSITE" id="PS00154">
    <property type="entry name" value="ATPASE_E1_E2"/>
    <property type="match status" value="1"/>
</dbReference>
<dbReference type="NCBIfam" id="TIGR01494">
    <property type="entry name" value="ATPase_P-type"/>
    <property type="match status" value="1"/>
</dbReference>
<dbReference type="CDD" id="cd03404">
    <property type="entry name" value="SPFH_HflK"/>
    <property type="match status" value="1"/>
</dbReference>
<dbReference type="HOGENOM" id="CLU_294214_0_0_0"/>
<keyword evidence="7 13" id="KW-0479">Metal-binding</keyword>
<feature type="transmembrane region" description="Helical" evidence="13">
    <location>
        <begin position="620"/>
        <end position="640"/>
    </location>
</feature>
<dbReference type="RefSeq" id="WP_015250212.1">
    <property type="nucleotide sequence ID" value="NC_019892.1"/>
</dbReference>
<keyword evidence="9 13" id="KW-0067">ATP-binding</keyword>
<dbReference type="InterPro" id="IPR059000">
    <property type="entry name" value="ATPase_P-type_domA"/>
</dbReference>
<dbReference type="FunFam" id="2.70.150.10:FF:000020">
    <property type="entry name" value="Copper-exporting P-type ATPase A"/>
    <property type="match status" value="1"/>
</dbReference>
<evidence type="ECO:0000256" key="6">
    <source>
        <dbReference type="ARBA" id="ARBA00022692"/>
    </source>
</evidence>
<comment type="similarity">
    <text evidence="4">Belongs to the band 7/mec-2 family. HflK subfamily.</text>
</comment>
<evidence type="ECO:0000256" key="12">
    <source>
        <dbReference type="ARBA" id="ARBA00023136"/>
    </source>
</evidence>
<dbReference type="Pfam" id="PF00122">
    <property type="entry name" value="E1-E2_ATPase"/>
    <property type="match status" value="1"/>
</dbReference>
<dbReference type="SFLD" id="SFLDF00027">
    <property type="entry name" value="p-type_atpase"/>
    <property type="match status" value="1"/>
</dbReference>
<proteinExistence type="inferred from homology"/>
<dbReference type="InterPro" id="IPR001757">
    <property type="entry name" value="P_typ_ATPase"/>
</dbReference>
<dbReference type="Gene3D" id="3.30.479.30">
    <property type="entry name" value="Band 7 domain"/>
    <property type="match status" value="1"/>
</dbReference>
<dbReference type="SMART" id="SM00244">
    <property type="entry name" value="PHB"/>
    <property type="match status" value="1"/>
</dbReference>
<dbReference type="InterPro" id="IPR044492">
    <property type="entry name" value="P_typ_ATPase_HD_dom"/>
</dbReference>
<feature type="transmembrane region" description="Helical" evidence="13">
    <location>
        <begin position="703"/>
        <end position="725"/>
    </location>
</feature>
<evidence type="ECO:0000256" key="13">
    <source>
        <dbReference type="RuleBase" id="RU362081"/>
    </source>
</evidence>
<dbReference type="Proteomes" id="UP000010798">
    <property type="component" value="Chromosome"/>
</dbReference>
<comment type="similarity">
    <text evidence="3 13">Belongs to the cation transport ATPase (P-type) (TC 3.A.3) family. Type IB subfamily.</text>
</comment>
<evidence type="ECO:0000256" key="1">
    <source>
        <dbReference type="ARBA" id="ARBA00004167"/>
    </source>
</evidence>
<keyword evidence="8 13" id="KW-0547">Nucleotide-binding</keyword>
<dbReference type="GO" id="GO:0060003">
    <property type="term" value="P:copper ion export"/>
    <property type="evidence" value="ECO:0007669"/>
    <property type="project" value="UniProtKB-ARBA"/>
</dbReference>
<dbReference type="InterPro" id="IPR023298">
    <property type="entry name" value="ATPase_P-typ_TM_dom_sf"/>
</dbReference>
<comment type="subcellular location">
    <subcellularLocation>
        <location evidence="2">Cell membrane</location>
        <topology evidence="2">Multi-pass membrane protein</topology>
    </subcellularLocation>
    <subcellularLocation>
        <location evidence="1">Membrane</location>
        <topology evidence="1">Single-pass membrane protein</topology>
    </subcellularLocation>
</comment>
<evidence type="ECO:0000313" key="16">
    <source>
        <dbReference type="EMBL" id="AGA31140.1"/>
    </source>
</evidence>
<keyword evidence="17" id="KW-1185">Reference proteome</keyword>
<dbReference type="GO" id="GO:0043682">
    <property type="term" value="F:P-type divalent copper transporter activity"/>
    <property type="evidence" value="ECO:0007669"/>
    <property type="project" value="TreeGrafter"/>
</dbReference>
<keyword evidence="10" id="KW-1278">Translocase</keyword>
<dbReference type="InterPro" id="IPR027256">
    <property type="entry name" value="P-typ_ATPase_IB"/>
</dbReference>
<feature type="transmembrane region" description="Helical" evidence="13">
    <location>
        <begin position="97"/>
        <end position="125"/>
    </location>
</feature>
<dbReference type="GO" id="GO:0005524">
    <property type="term" value="F:ATP binding"/>
    <property type="evidence" value="ECO:0007669"/>
    <property type="project" value="UniProtKB-UniRule"/>
</dbReference>
<keyword evidence="11 13" id="KW-1133">Transmembrane helix</keyword>
<evidence type="ECO:0000256" key="9">
    <source>
        <dbReference type="ARBA" id="ARBA00022840"/>
    </source>
</evidence>
<dbReference type="eggNOG" id="COG0330">
    <property type="taxonomic scope" value="Bacteria"/>
</dbReference>
<dbReference type="PANTHER" id="PTHR43520:SF8">
    <property type="entry name" value="P-TYPE CU(+) TRANSPORTER"/>
    <property type="match status" value="1"/>
</dbReference>
<dbReference type="Pfam" id="PF01145">
    <property type="entry name" value="Band_7"/>
    <property type="match status" value="1"/>
</dbReference>
<dbReference type="NCBIfam" id="TIGR01525">
    <property type="entry name" value="ATPase-IB_hvy"/>
    <property type="match status" value="1"/>
</dbReference>
<dbReference type="InterPro" id="IPR018303">
    <property type="entry name" value="ATPase_P-typ_P_site"/>
</dbReference>
<dbReference type="EMBL" id="CP003364">
    <property type="protein sequence ID" value="AGA31140.1"/>
    <property type="molecule type" value="Genomic_DNA"/>
</dbReference>
<evidence type="ECO:0000256" key="2">
    <source>
        <dbReference type="ARBA" id="ARBA00004651"/>
    </source>
</evidence>
<feature type="transmembrane region" description="Helical" evidence="13">
    <location>
        <begin position="35"/>
        <end position="57"/>
    </location>
</feature>
<feature type="domain" description="Band 7" evidence="15">
    <location>
        <begin position="719"/>
        <end position="905"/>
    </location>
</feature>
<evidence type="ECO:0000256" key="8">
    <source>
        <dbReference type="ARBA" id="ARBA00022741"/>
    </source>
</evidence>
<dbReference type="InterPro" id="IPR023299">
    <property type="entry name" value="ATPase_P-typ_cyto_dom_N"/>
</dbReference>
<keyword evidence="6 13" id="KW-0812">Transmembrane</keyword>
<dbReference type="InterPro" id="IPR001107">
    <property type="entry name" value="Band_7"/>
</dbReference>
<evidence type="ECO:0000256" key="11">
    <source>
        <dbReference type="ARBA" id="ARBA00022989"/>
    </source>
</evidence>
<dbReference type="SUPFAM" id="SSF81653">
    <property type="entry name" value="Calcium ATPase, transduction domain A"/>
    <property type="match status" value="1"/>
</dbReference>
<dbReference type="InterPro" id="IPR023214">
    <property type="entry name" value="HAD_sf"/>
</dbReference>
<dbReference type="PANTHER" id="PTHR43520">
    <property type="entry name" value="ATP7, ISOFORM B"/>
    <property type="match status" value="1"/>
</dbReference>
<dbReference type="AlphaFoldDB" id="L0DQG5"/>
<dbReference type="GO" id="GO:0005507">
    <property type="term" value="F:copper ion binding"/>
    <property type="evidence" value="ECO:0007669"/>
    <property type="project" value="TreeGrafter"/>
</dbReference>
<dbReference type="KEGG" id="saci:Sinac_7086"/>
<evidence type="ECO:0000256" key="10">
    <source>
        <dbReference type="ARBA" id="ARBA00022967"/>
    </source>
</evidence>
<evidence type="ECO:0000256" key="7">
    <source>
        <dbReference type="ARBA" id="ARBA00022723"/>
    </source>
</evidence>
<dbReference type="InterPro" id="IPR036412">
    <property type="entry name" value="HAD-like_sf"/>
</dbReference>
<evidence type="ECO:0000259" key="15">
    <source>
        <dbReference type="SMART" id="SM00244"/>
    </source>
</evidence>
<dbReference type="Gene3D" id="3.40.1110.10">
    <property type="entry name" value="Calcium-transporting ATPase, cytoplasmic domain N"/>
    <property type="match status" value="1"/>
</dbReference>
<feature type="transmembrane region" description="Helical" evidence="13">
    <location>
        <begin position="266"/>
        <end position="283"/>
    </location>
</feature>
<keyword evidence="5 13" id="KW-1003">Cell membrane</keyword>
<dbReference type="SUPFAM" id="SSF117892">
    <property type="entry name" value="Band 7/SPFH domain"/>
    <property type="match status" value="1"/>
</dbReference>
<dbReference type="PRINTS" id="PR00941">
    <property type="entry name" value="CDATPASE"/>
</dbReference>
<dbReference type="InterPro" id="IPR036013">
    <property type="entry name" value="Band_7/SPFH_dom_sf"/>
</dbReference>
<evidence type="ECO:0000313" key="17">
    <source>
        <dbReference type="Proteomes" id="UP000010798"/>
    </source>
</evidence>
<name>L0DQG5_SINAD</name>
<reference evidence="16 17" key="1">
    <citation type="submission" date="2012-02" db="EMBL/GenBank/DDBJ databases">
        <title>Complete sequence of chromosome of Singulisphaera acidiphila DSM 18658.</title>
        <authorList>
            <consortium name="US DOE Joint Genome Institute (JGI-PGF)"/>
            <person name="Lucas S."/>
            <person name="Copeland A."/>
            <person name="Lapidus A."/>
            <person name="Glavina del Rio T."/>
            <person name="Dalin E."/>
            <person name="Tice H."/>
            <person name="Bruce D."/>
            <person name="Goodwin L."/>
            <person name="Pitluck S."/>
            <person name="Peters L."/>
            <person name="Ovchinnikova G."/>
            <person name="Chertkov O."/>
            <person name="Kyrpides N."/>
            <person name="Mavromatis K."/>
            <person name="Ivanova N."/>
            <person name="Brettin T."/>
            <person name="Detter J.C."/>
            <person name="Han C."/>
            <person name="Larimer F."/>
            <person name="Land M."/>
            <person name="Hauser L."/>
            <person name="Markowitz V."/>
            <person name="Cheng J.-F."/>
            <person name="Hugenholtz P."/>
            <person name="Woyke T."/>
            <person name="Wu D."/>
            <person name="Tindall B."/>
            <person name="Pomrenke H."/>
            <person name="Brambilla E."/>
            <person name="Klenk H.-P."/>
            <person name="Eisen J.A."/>
        </authorList>
    </citation>
    <scope>NUCLEOTIDE SEQUENCE [LARGE SCALE GENOMIC DNA]</scope>
    <source>
        <strain evidence="17">ATCC BAA-1392 / DSM 18658 / VKM B-2454 / MOB10</strain>
    </source>
</reference>
<dbReference type="GO" id="GO:0055070">
    <property type="term" value="P:copper ion homeostasis"/>
    <property type="evidence" value="ECO:0007669"/>
    <property type="project" value="TreeGrafter"/>
</dbReference>
<dbReference type="eggNOG" id="COG2217">
    <property type="taxonomic scope" value="Bacteria"/>
</dbReference>